<dbReference type="GO" id="GO:0016787">
    <property type="term" value="F:hydrolase activity"/>
    <property type="evidence" value="ECO:0007669"/>
    <property type="project" value="UniProtKB-KW"/>
</dbReference>
<dbReference type="SUPFAM" id="SSF53590">
    <property type="entry name" value="Nucleoside hydrolase"/>
    <property type="match status" value="1"/>
</dbReference>
<accession>A0ABM8BAP8</accession>
<gene>
    <name evidence="4" type="ORF">KIMH_01050</name>
</gene>
<evidence type="ECO:0000256" key="2">
    <source>
        <dbReference type="ARBA" id="ARBA00023295"/>
    </source>
</evidence>
<evidence type="ECO:0000313" key="4">
    <source>
        <dbReference type="EMBL" id="BDR53994.1"/>
    </source>
</evidence>
<organism evidence="4 5">
    <name type="scientific">Bombiscardovia apis</name>
    <dbReference type="NCBI Taxonomy" id="2932182"/>
    <lineage>
        <taxon>Bacteria</taxon>
        <taxon>Bacillati</taxon>
        <taxon>Actinomycetota</taxon>
        <taxon>Actinomycetes</taxon>
        <taxon>Bifidobacteriales</taxon>
        <taxon>Bifidobacteriaceae</taxon>
        <taxon>Bombiscardovia</taxon>
    </lineage>
</organism>
<proteinExistence type="predicted"/>
<name>A0ABM8BAP8_9BIFI</name>
<feature type="domain" description="Inosine/uridine-preferring nucleoside hydrolase" evidence="3">
    <location>
        <begin position="6"/>
        <end position="313"/>
    </location>
</feature>
<keyword evidence="2" id="KW-0326">Glycosidase</keyword>
<dbReference type="InterPro" id="IPR036452">
    <property type="entry name" value="Ribo_hydro-like"/>
</dbReference>
<dbReference type="Pfam" id="PF01156">
    <property type="entry name" value="IU_nuc_hydro"/>
    <property type="match status" value="1"/>
</dbReference>
<evidence type="ECO:0000256" key="1">
    <source>
        <dbReference type="ARBA" id="ARBA00022801"/>
    </source>
</evidence>
<keyword evidence="5" id="KW-1185">Reference proteome</keyword>
<dbReference type="Gene3D" id="3.90.245.10">
    <property type="entry name" value="Ribonucleoside hydrolase-like"/>
    <property type="match status" value="1"/>
</dbReference>
<evidence type="ECO:0000313" key="5">
    <source>
        <dbReference type="Proteomes" id="UP001321748"/>
    </source>
</evidence>
<sequence>MNARPIIIDTAPGIDDAVAIALLHADPSVDVKLVASVAGEVPVEQATQSIEKLLTFLRQQTPVAQGASSPLMRPNMFSKQGRDLDVFDTANWPTPHRSLLTVESAVLEERRVLMESERPVTIITLGPLTNIALLLTAFPEVKSRIEQIVMMVGTTGRGDATVYGEFNAVCDPEAAGIVFRSELPLVMAGLEVGCKVRLQEEDLVTIAASGRVGALLVKILRRQANDKPGSGMRLYSSSAAMYLLEPGLFTTRRAQVEVEIGSNLTLGATVANFDVRREVAEGAADTMSPIRSLSRSESAAVASNATICVDVDVCGLKASFLKRLSQAN</sequence>
<dbReference type="InterPro" id="IPR001910">
    <property type="entry name" value="Inosine/uridine_hydrolase_dom"/>
</dbReference>
<dbReference type="PANTHER" id="PTHR12304">
    <property type="entry name" value="INOSINE-URIDINE PREFERRING NUCLEOSIDE HYDROLASE"/>
    <property type="match status" value="1"/>
</dbReference>
<reference evidence="4 5" key="1">
    <citation type="journal article" date="2023" name="Microbiol. Spectr.">
        <title>Symbiosis of Carpenter Bees with Uncharacterized Lactic Acid Bacteria Showing NAD Auxotrophy.</title>
        <authorList>
            <person name="Kawasaki S."/>
            <person name="Ozawa K."/>
            <person name="Mori T."/>
            <person name="Yamamoto A."/>
            <person name="Ito M."/>
            <person name="Ohkuma M."/>
            <person name="Sakamoto M."/>
            <person name="Matsutani M."/>
        </authorList>
    </citation>
    <scope>NUCLEOTIDE SEQUENCE [LARGE SCALE GENOMIC DNA]</scope>
    <source>
        <strain evidence="4 5">KimH</strain>
    </source>
</reference>
<evidence type="ECO:0000259" key="3">
    <source>
        <dbReference type="Pfam" id="PF01156"/>
    </source>
</evidence>
<keyword evidence="1 4" id="KW-0378">Hydrolase</keyword>
<dbReference type="Proteomes" id="UP001321748">
    <property type="component" value="Chromosome"/>
</dbReference>
<dbReference type="PANTHER" id="PTHR12304:SF15">
    <property type="entry name" value="NON-SPECIFIC RIBONUCLEOSIDE HYDROLASE RIHC"/>
    <property type="match status" value="1"/>
</dbReference>
<protein>
    <submittedName>
        <fullName evidence="4">Ribonucleoside hydrolase RihC</fullName>
    </submittedName>
</protein>
<dbReference type="InterPro" id="IPR023186">
    <property type="entry name" value="IUNH"/>
</dbReference>
<dbReference type="RefSeq" id="WP_317643028.1">
    <property type="nucleotide sequence ID" value="NZ_AP026800.1"/>
</dbReference>
<dbReference type="EMBL" id="AP026800">
    <property type="protein sequence ID" value="BDR53994.1"/>
    <property type="molecule type" value="Genomic_DNA"/>
</dbReference>